<reference evidence="1 2" key="1">
    <citation type="submission" date="2017-09" db="EMBL/GenBank/DDBJ databases">
        <title>Depth-based differentiation of microbial function through sediment-hosted aquifers and enrichment of novel symbionts in the deep terrestrial subsurface.</title>
        <authorList>
            <person name="Probst A.J."/>
            <person name="Ladd B."/>
            <person name="Jarett J.K."/>
            <person name="Geller-Mcgrath D.E."/>
            <person name="Sieber C.M."/>
            <person name="Emerson J.B."/>
            <person name="Anantharaman K."/>
            <person name="Thomas B.C."/>
            <person name="Malmstrom R."/>
            <person name="Stieglmeier M."/>
            <person name="Klingl A."/>
            <person name="Woyke T."/>
            <person name="Ryan C.M."/>
            <person name="Banfield J.F."/>
        </authorList>
    </citation>
    <scope>NUCLEOTIDE SEQUENCE [LARGE SCALE GENOMIC DNA]</scope>
    <source>
        <strain evidence="1">CG10_big_fil_rev_8_21_14_0_10_46_23</strain>
    </source>
</reference>
<proteinExistence type="predicted"/>
<dbReference type="AlphaFoldDB" id="A0A2H0R5L7"/>
<comment type="caution">
    <text evidence="1">The sequence shown here is derived from an EMBL/GenBank/DDBJ whole genome shotgun (WGS) entry which is preliminary data.</text>
</comment>
<name>A0A2H0R5L7_9BACT</name>
<gene>
    <name evidence="1" type="ORF">COV31_01715</name>
</gene>
<dbReference type="EMBL" id="PCXO01000007">
    <property type="protein sequence ID" value="PIR41324.1"/>
    <property type="molecule type" value="Genomic_DNA"/>
</dbReference>
<organism evidence="1 2">
    <name type="scientific">Candidatus Yanofskybacteria bacterium CG10_big_fil_rev_8_21_14_0_10_46_23</name>
    <dbReference type="NCBI Taxonomy" id="1975098"/>
    <lineage>
        <taxon>Bacteria</taxon>
        <taxon>Candidatus Yanofskyibacteriota</taxon>
    </lineage>
</organism>
<sequence>MRFEGFSSESEYAGQIPASVREFYRVLGILLGDEGLDLEDIEERFEEKYHSDISILHEVLDRARLEDKSEVSEALDYGERITRSAIDIERGLPDLPTLEEFAGANPHAMISPRFEDMDMEEAIKAFRELDDDQEIWVFVGMDREAAEKASIDGIRIGDKDIQDGPPDGAPGRGVSSGLYVAAHPSQAGWYATRHRGNSRTSRPMSETGVVAIRTKKRDLQVPPEAGAVGSSVGRFATPEGEPIDTAEALVNAKYGAVITEDIDPNDIIYVSPRRRSESDIREHPADATTTWEMDGYSAISHPVTGDRRTHFLQLGRLRHNN</sequence>
<protein>
    <submittedName>
        <fullName evidence="1">Uncharacterized protein</fullName>
    </submittedName>
</protein>
<dbReference type="Proteomes" id="UP000230232">
    <property type="component" value="Unassembled WGS sequence"/>
</dbReference>
<evidence type="ECO:0000313" key="1">
    <source>
        <dbReference type="EMBL" id="PIR41324.1"/>
    </source>
</evidence>
<evidence type="ECO:0000313" key="2">
    <source>
        <dbReference type="Proteomes" id="UP000230232"/>
    </source>
</evidence>
<accession>A0A2H0R5L7</accession>